<dbReference type="GO" id="GO:0003755">
    <property type="term" value="F:peptidyl-prolyl cis-trans isomerase activity"/>
    <property type="evidence" value="ECO:0007669"/>
    <property type="project" value="UniProtKB-UniRule"/>
</dbReference>
<dbReference type="InterPro" id="IPR037041">
    <property type="entry name" value="Trigger_fac_C_sf"/>
</dbReference>
<keyword evidence="9 12" id="KW-0131">Cell cycle</keyword>
<dbReference type="Pfam" id="PF05698">
    <property type="entry name" value="Trigger_C"/>
    <property type="match status" value="1"/>
</dbReference>
<evidence type="ECO:0000256" key="10">
    <source>
        <dbReference type="ARBA" id="ARBA00024849"/>
    </source>
</evidence>
<evidence type="ECO:0000256" key="13">
    <source>
        <dbReference type="PROSITE-ProRule" id="PRU00277"/>
    </source>
</evidence>
<keyword evidence="5 12" id="KW-0132">Cell division</keyword>
<keyword evidence="8 12" id="KW-0413">Isomerase</keyword>
<sequence>MKVTQEKLPDSQIGLEIEIPPETSKQTYETVVNNLARTTQIPGFRKGKIPRQVLVQRLGSLRIKATALEEIIQSSLQEAIKQESIEVIGNYQLGSSFEELLQKFNPGETFTFSASVDVPPTVQLGDYQNLQIKAEESVYDPQKIDEWLEQQREKFVTLVPIEDRPAQIGDVAIIDYYALANDGPQAGEAIPGVQGTDFRVELGEGRFISGFVEGIVGMKPDETKEINATFPEDYPQEELAGKEAIFTVTLKELKTKELPELDDELAEQISENSEQKFETLAEWREYLEKQFSEQAQNETKNSIHSRIIEELVNISTVDLPETLIQEEITELLRQTAVQMQQMGVDVKTLFTSENIGRMRDNARPEAVERLKQTLVLTEVAKVESIEVDNQAIEERYNKLKQQLQGQDIDLDRLREVIIQELQTQKTLEWLQEKATVELVPKSTPQEEETEIDQGEDTIIETFAEPIESSRETSEES</sequence>
<evidence type="ECO:0000256" key="4">
    <source>
        <dbReference type="ARBA" id="ARBA00016902"/>
    </source>
</evidence>
<comment type="subcellular location">
    <subcellularLocation>
        <location evidence="12">Cytoplasm</location>
    </subcellularLocation>
    <text evidence="12">About half TF is bound to the ribosome near the polypeptide exit tunnel while the other half is free in the cytoplasm.</text>
</comment>
<dbReference type="Pfam" id="PF00254">
    <property type="entry name" value="FKBP_C"/>
    <property type="match status" value="1"/>
</dbReference>
<comment type="similarity">
    <text evidence="2 12 14">Belongs to the FKBP-type PPIase family. Tig subfamily.</text>
</comment>
<proteinExistence type="inferred from homology"/>
<dbReference type="Gene3D" id="3.10.50.40">
    <property type="match status" value="1"/>
</dbReference>
<dbReference type="Proteomes" id="UP000008206">
    <property type="component" value="Chromosome"/>
</dbReference>
<keyword evidence="6 12" id="KW-0697">Rotamase</keyword>
<dbReference type="HOGENOM" id="CLU_033058_3_1_3"/>
<keyword evidence="12" id="KW-0963">Cytoplasm</keyword>
<dbReference type="FunFam" id="3.10.50.40:FF:000001">
    <property type="entry name" value="Trigger factor"/>
    <property type="match status" value="1"/>
</dbReference>
<dbReference type="EMBL" id="CP002198">
    <property type="protein sequence ID" value="ADN13759.1"/>
    <property type="molecule type" value="Genomic_DNA"/>
</dbReference>
<accession>E0U8L3</accession>
<dbReference type="GO" id="GO:0043022">
    <property type="term" value="F:ribosome binding"/>
    <property type="evidence" value="ECO:0007669"/>
    <property type="project" value="TreeGrafter"/>
</dbReference>
<comment type="function">
    <text evidence="10 12">Involved in protein export. Acts as a chaperone by maintaining the newly synthesized protein in an open conformation. Functions as a peptidyl-prolyl cis-trans isomerase.</text>
</comment>
<evidence type="ECO:0000256" key="7">
    <source>
        <dbReference type="ARBA" id="ARBA00023186"/>
    </source>
</evidence>
<evidence type="ECO:0000256" key="3">
    <source>
        <dbReference type="ARBA" id="ARBA00013194"/>
    </source>
</evidence>
<evidence type="ECO:0000313" key="17">
    <source>
        <dbReference type="EMBL" id="ADN13759.1"/>
    </source>
</evidence>
<dbReference type="Gene3D" id="1.10.3120.10">
    <property type="entry name" value="Trigger factor, C-terminal domain"/>
    <property type="match status" value="1"/>
</dbReference>
<protein>
    <recommendedName>
        <fullName evidence="4 12">Trigger factor</fullName>
        <shortName evidence="12">TF</shortName>
        <ecNumber evidence="3 12">5.2.1.8</ecNumber>
    </recommendedName>
    <alternativeName>
        <fullName evidence="11 12">PPIase</fullName>
    </alternativeName>
</protein>
<dbReference type="GO" id="GO:0043335">
    <property type="term" value="P:protein unfolding"/>
    <property type="evidence" value="ECO:0007669"/>
    <property type="project" value="TreeGrafter"/>
</dbReference>
<evidence type="ECO:0000256" key="9">
    <source>
        <dbReference type="ARBA" id="ARBA00023306"/>
    </source>
</evidence>
<dbReference type="GO" id="GO:0051083">
    <property type="term" value="P:'de novo' cotranslational protein folding"/>
    <property type="evidence" value="ECO:0007669"/>
    <property type="project" value="TreeGrafter"/>
</dbReference>
<feature type="coiled-coil region" evidence="15">
    <location>
        <begin position="382"/>
        <end position="416"/>
    </location>
</feature>
<organism evidence="17 18">
    <name type="scientific">Gloeothece verrucosa (strain PCC 7822)</name>
    <name type="common">Cyanothece sp. (strain PCC 7822)</name>
    <dbReference type="NCBI Taxonomy" id="497965"/>
    <lineage>
        <taxon>Bacteria</taxon>
        <taxon>Bacillati</taxon>
        <taxon>Cyanobacteriota</taxon>
        <taxon>Cyanophyceae</taxon>
        <taxon>Oscillatoriophycideae</taxon>
        <taxon>Chroococcales</taxon>
        <taxon>Aphanothecaceae</taxon>
        <taxon>Gloeothece</taxon>
        <taxon>Gloeothece verrucosa</taxon>
    </lineage>
</organism>
<dbReference type="NCBIfam" id="TIGR00115">
    <property type="entry name" value="tig"/>
    <property type="match status" value="1"/>
</dbReference>
<evidence type="ECO:0000256" key="12">
    <source>
        <dbReference type="HAMAP-Rule" id="MF_00303"/>
    </source>
</evidence>
<dbReference type="GO" id="GO:0044183">
    <property type="term" value="F:protein folding chaperone"/>
    <property type="evidence" value="ECO:0007669"/>
    <property type="project" value="TreeGrafter"/>
</dbReference>
<name>E0U8L3_GLOV7</name>
<dbReference type="SUPFAM" id="SSF54534">
    <property type="entry name" value="FKBP-like"/>
    <property type="match status" value="1"/>
</dbReference>
<dbReference type="InterPro" id="IPR036611">
    <property type="entry name" value="Trigger_fac_ribosome-bd_sf"/>
</dbReference>
<evidence type="ECO:0000256" key="2">
    <source>
        <dbReference type="ARBA" id="ARBA00005464"/>
    </source>
</evidence>
<dbReference type="InterPro" id="IPR008880">
    <property type="entry name" value="Trigger_fac_C"/>
</dbReference>
<dbReference type="SUPFAM" id="SSF102735">
    <property type="entry name" value="Trigger factor ribosome-binding domain"/>
    <property type="match status" value="1"/>
</dbReference>
<dbReference type="SUPFAM" id="SSF109998">
    <property type="entry name" value="Triger factor/SurA peptide-binding domain-like"/>
    <property type="match status" value="1"/>
</dbReference>
<dbReference type="GO" id="GO:0015031">
    <property type="term" value="P:protein transport"/>
    <property type="evidence" value="ECO:0007669"/>
    <property type="project" value="UniProtKB-UniRule"/>
</dbReference>
<keyword evidence="18" id="KW-1185">Reference proteome</keyword>
<dbReference type="Gene3D" id="3.30.70.1050">
    <property type="entry name" value="Trigger factor ribosome-binding domain"/>
    <property type="match status" value="1"/>
</dbReference>
<dbReference type="HAMAP" id="MF_00303">
    <property type="entry name" value="Trigger_factor_Tig"/>
    <property type="match status" value="1"/>
</dbReference>
<dbReference type="InterPro" id="IPR005215">
    <property type="entry name" value="Trig_fac"/>
</dbReference>
<feature type="domain" description="PPIase FKBP-type" evidence="16">
    <location>
        <begin position="169"/>
        <end position="256"/>
    </location>
</feature>
<dbReference type="EC" id="5.2.1.8" evidence="3 12"/>
<keyword evidence="15" id="KW-0175">Coiled coil</keyword>
<dbReference type="PANTHER" id="PTHR30560:SF3">
    <property type="entry name" value="TRIGGER FACTOR-LIKE PROTEIN TIG, CHLOROPLASTIC"/>
    <property type="match status" value="1"/>
</dbReference>
<dbReference type="Pfam" id="PF05697">
    <property type="entry name" value="Trigger_N"/>
    <property type="match status" value="1"/>
</dbReference>
<keyword evidence="7 12" id="KW-0143">Chaperone</keyword>
<evidence type="ECO:0000256" key="8">
    <source>
        <dbReference type="ARBA" id="ARBA00023235"/>
    </source>
</evidence>
<dbReference type="STRING" id="497965.Cyan7822_1772"/>
<dbReference type="OrthoDB" id="9767721at2"/>
<dbReference type="AlphaFoldDB" id="E0U8L3"/>
<gene>
    <name evidence="12" type="primary">tig</name>
    <name evidence="17" type="ordered locus">Cyan7822_1772</name>
</gene>
<dbReference type="InterPro" id="IPR001179">
    <property type="entry name" value="PPIase_FKBP_dom"/>
</dbReference>
<dbReference type="InterPro" id="IPR008881">
    <property type="entry name" value="Trigger_fac_ribosome-bd_bac"/>
</dbReference>
<evidence type="ECO:0000313" key="18">
    <source>
        <dbReference type="Proteomes" id="UP000008206"/>
    </source>
</evidence>
<dbReference type="eggNOG" id="COG0544">
    <property type="taxonomic scope" value="Bacteria"/>
</dbReference>
<comment type="domain">
    <text evidence="12">Consists of 3 domains; the N-terminus binds the ribosome, the middle domain has PPIase activity, while the C-terminus has intrinsic chaperone activity on its own.</text>
</comment>
<evidence type="ECO:0000256" key="11">
    <source>
        <dbReference type="ARBA" id="ARBA00029986"/>
    </source>
</evidence>
<dbReference type="RefSeq" id="WP_013321866.1">
    <property type="nucleotide sequence ID" value="NC_014501.1"/>
</dbReference>
<reference evidence="18" key="1">
    <citation type="journal article" date="2011" name="MBio">
        <title>Novel metabolic attributes of the genus Cyanothece, comprising a group of unicellular nitrogen-fixing Cyanobacteria.</title>
        <authorList>
            <person name="Bandyopadhyay A."/>
            <person name="Elvitigala T."/>
            <person name="Welsh E."/>
            <person name="Stockel J."/>
            <person name="Liberton M."/>
            <person name="Min H."/>
            <person name="Sherman L.A."/>
            <person name="Pakrasi H.B."/>
        </authorList>
    </citation>
    <scope>NUCLEOTIDE SEQUENCE [LARGE SCALE GENOMIC DNA]</scope>
    <source>
        <strain evidence="18">PCC 7822</strain>
    </source>
</reference>
<dbReference type="InterPro" id="IPR027304">
    <property type="entry name" value="Trigger_fact/SurA_dom_sf"/>
</dbReference>
<dbReference type="FunFam" id="3.30.70.1050:FF:000004">
    <property type="entry name" value="Trigger factor"/>
    <property type="match status" value="1"/>
</dbReference>
<comment type="catalytic activity">
    <reaction evidence="1 12 13">
        <text>[protein]-peptidylproline (omega=180) = [protein]-peptidylproline (omega=0)</text>
        <dbReference type="Rhea" id="RHEA:16237"/>
        <dbReference type="Rhea" id="RHEA-COMP:10747"/>
        <dbReference type="Rhea" id="RHEA-COMP:10748"/>
        <dbReference type="ChEBI" id="CHEBI:83833"/>
        <dbReference type="ChEBI" id="CHEBI:83834"/>
        <dbReference type="EC" id="5.2.1.8"/>
    </reaction>
</comment>
<dbReference type="PANTHER" id="PTHR30560">
    <property type="entry name" value="TRIGGER FACTOR CHAPERONE AND PEPTIDYL-PROLYL CIS/TRANS ISOMERASE"/>
    <property type="match status" value="1"/>
</dbReference>
<dbReference type="GO" id="GO:0005737">
    <property type="term" value="C:cytoplasm"/>
    <property type="evidence" value="ECO:0007669"/>
    <property type="project" value="UniProtKB-SubCell"/>
</dbReference>
<dbReference type="PIRSF" id="PIRSF003095">
    <property type="entry name" value="Trigger_factor"/>
    <property type="match status" value="1"/>
</dbReference>
<evidence type="ECO:0000256" key="15">
    <source>
        <dbReference type="SAM" id="Coils"/>
    </source>
</evidence>
<evidence type="ECO:0000256" key="1">
    <source>
        <dbReference type="ARBA" id="ARBA00000971"/>
    </source>
</evidence>
<dbReference type="GO" id="GO:0051301">
    <property type="term" value="P:cell division"/>
    <property type="evidence" value="ECO:0007669"/>
    <property type="project" value="UniProtKB-KW"/>
</dbReference>
<evidence type="ECO:0000256" key="6">
    <source>
        <dbReference type="ARBA" id="ARBA00023110"/>
    </source>
</evidence>
<evidence type="ECO:0000256" key="14">
    <source>
        <dbReference type="RuleBase" id="RU003914"/>
    </source>
</evidence>
<dbReference type="InterPro" id="IPR046357">
    <property type="entry name" value="PPIase_dom_sf"/>
</dbReference>
<evidence type="ECO:0000259" key="16">
    <source>
        <dbReference type="PROSITE" id="PS50059"/>
    </source>
</evidence>
<dbReference type="KEGG" id="cyj:Cyan7822_1772"/>
<evidence type="ECO:0000256" key="5">
    <source>
        <dbReference type="ARBA" id="ARBA00022618"/>
    </source>
</evidence>
<dbReference type="PROSITE" id="PS50059">
    <property type="entry name" value="FKBP_PPIASE"/>
    <property type="match status" value="1"/>
</dbReference>